<keyword evidence="8" id="KW-0012">Acyltransferase</keyword>
<sequence>MSMDTPHPSPIAVVGLSYRAPGVGRKGLWDYLAEAKSAWSTVPPSRFDYDAYHHPDKDKAGCIAAAGGHFLPEDEDIYSFDAPFFNLRPEEARAVDPHHRMLLECALEAAESAGVTLPHLAGSNSGVFSAIGSPEHGHMLGEDMPASSTWTCAGGAPCMFANRLSYFFDLHGPSIALDAACASSTYAVHMACQSLRAGECDSAFASGAALLMGPGQWSFLDTMGALSPEGRSFSYDVKGSGFGRGEGGACLLLKRLDDAVQAGDPIHAIIRNSACNHGGRSDGITMPRQSAQEQLLWRVHREVGLSPDETPVVEGHGTGTRVGDPIEAGSFVNVLATRRGPDNPLYIGSLKSNFGHLEGASGILGMIKAIMMLQNGHVLPNAGFERFNESIKGSERLRVAPTKLPWPANEPRRVCVTNFGFGGSNSAIIMDEGTSSTPKLTNGAATQNGVHHDLKNRVFVFSAKSESSLSAYLLSFKEYLEGTVSTEQRWLDDLAFTLGEHRKHHPYRAAVTAASLDDLKTQVFAARPRKSRERTVCFVFTGQGAQHAQMAMALRAYHVFSAALDEAEAILSKLGATWSLKEELARPTDESHINEAEISQPACTAVQLALVALLRSWGVEPTAVTGHSSGEIGAAFAASLVSFESAIAMAYFRGRATVQLVQDENLKGAMLALGVGSEVANGLLESLDQEKDGYATIAAINSPSSVTVSGHETAVDKIHELAKGQGLFARKLKVDVAYHSRHMERMADSYRAAIEPYCTGAPSVEPSDNVKRPRFVSSSSPGHNKGGDFVPTALDASYWVNNLVQPVRFAEAVEKTLDVESSVATHLKPSHVVVEIGPHSALKGPVQQIVDRLREQQKDQKQQKQVSYLSSLERGTDAHEAILNLAKGLFTLGVPVSLGAANQTNSEDTRAQIISDLPPYAWDRSVQYMLRSRITQAKLHPGQPYHPLLGWKSPYDEGNETSFRQVFTLDEMPWIREHAVGGQVIFPMTGYLALGMEALRRVHVASASPSNKGIGSLVVSEFHAKRSLEMEEDERVDLTTKVRPASSGTEVFSSTSWVFEVWSWSQEYGWTSHAHGQLEIEATEPSAYTQTLQASLPLTDTRQLQERDPEAEYHKDHTEGTTYGPAFKRMRRFWEGPGYTVMETELRELDAIASRSPFGSPVCVDTPTLDSFLQGLGPLLEAYGEKPAMMPNYVSRLRIANNIPANPGLRLTVVTRLLDYDLKAGLMRISVAAFQKGDNDDSASMTPVVEFESVSLRVIASGTSGSTNAGSTSSMSKNIPASYCWDLIPSLRNLSDNNKLREFLQVGPTPDAERERVHVLNQAAIHFMQQALEATRNEELDLPPHLARFRTWAVASVERAKDTSLLEGVDTASLVKTVANSGGQGEMVCAVGEQLPQILRGEVQALEIMLKDNRLSRYYDADLTNVRLSHVLATWVRHQCDVKSSLRVLEIGAGTGSATVPVFEAISRGQERLPDDFHYTYTDISSGFFEPARAKLAKWAPYITYQKLDVSRDPAQQGFTLQDYDLVIASNVLHATADMAATVDHVRALLKPNGQLVVLEAGLHAPLVLPFALLPGWWLAEDEYRKHEEGPLLSADAWGRLFADRGFSGVDGVIEGYPGDPNNILSIMTTTRVGLPEAIDSAAPITVCGPMVDDDEVEFAQVVADLLAEKLGCQTEVKPFAEVEPDDDPFCVFIDSSSGSIWNDVSDATFDKVRDVFLRVRGMLWVIPENHGPDADTVKGILRTVRLELGSRNLLLLEDLPCTQEGAPAIAQLSERLRDGEHESAVDFDFTWRDGTLWLPRYRALPEAKEVFAAEAGIETRKEQALGQFGDDVALEMTVDAAGSPDSIYFQRSDALQQPLADDAILVKVEASGVNFRDLLLVLGSIPWTRPGFEGAGVVLRTGSAVKDLQPGDKVFYGALHGGSFATHLQMPSWHATKLPEDRFTVAQSASISVAYSTAVMSIIRIGRLQPGETVLIHAASGAVGQACIVLAKHIGADIYVTVGTPAKRWILHKEFDIPEDHIFSSRNNTFRDGIMAMTQGKGIDVVINSLSGALLQATWAIVADFGRFVEIGKRDALQNSHLPMRPFDRNVTFTGVDLRTMFLTRPHEHRRCLADINDLVARGVVQPIRPVKEMPVSQLGAALRRLQSGQNLGKIVITMDTEARVVAQAAPPRTLQTATGQQLLRPDKTYVITGGTGGIGLALGPWMVEHGAKNVVLLGRSGASRQPVQEVLARYQDTDVSMRAIACDVGNRDDVASVVDAIKDLPPVGGVIHGALFLKDKLLSNTSHQDWLNIVLPRIRGAWNLHELLPDGLDFFVVLSSFISGSGNMGQSVYSGTASFYDAFAEYRSAMGQPTVSVELPVVLDVGYVADRDLEGKLTNALGAVLSLDHLQTVIKGTIVGASSGLHRDSKAISFSYARGDDSSILPWQCFHPRALVDYIRSESRANGGTVNGDGDGSKAKTKSKGLELASESDPLAALLATLMDRVSAITMIERDEMDADAPLSNYSLDSLVSVELRNWIKRATNVDLSLPKIVNAANLRSLATLILSQREAGMKKPQQQQKKE</sequence>
<dbReference type="InterPro" id="IPR016036">
    <property type="entry name" value="Malonyl_transacylase_ACP-bd"/>
</dbReference>
<dbReference type="PROSITE" id="PS52004">
    <property type="entry name" value="KS3_2"/>
    <property type="match status" value="1"/>
</dbReference>
<evidence type="ECO:0000259" key="12">
    <source>
        <dbReference type="PROSITE" id="PS52019"/>
    </source>
</evidence>
<dbReference type="PROSITE" id="PS00606">
    <property type="entry name" value="KS3_1"/>
    <property type="match status" value="1"/>
</dbReference>
<dbReference type="InterPro" id="IPR020806">
    <property type="entry name" value="PKS_PP-bd"/>
</dbReference>
<reference evidence="13" key="1">
    <citation type="journal article" date="2021" name="IMA Fungus">
        <title>Genomic characterization of three marine fungi, including Emericellopsis atlantica sp. nov. with signatures of a generalist lifestyle and marine biomass degradation.</title>
        <authorList>
            <person name="Hagestad O.C."/>
            <person name="Hou L."/>
            <person name="Andersen J.H."/>
            <person name="Hansen E.H."/>
            <person name="Altermark B."/>
            <person name="Li C."/>
            <person name="Kuhnert E."/>
            <person name="Cox R.J."/>
            <person name="Crous P.W."/>
            <person name="Spatafora J.W."/>
            <person name="Lail K."/>
            <person name="Amirebrahimi M."/>
            <person name="Lipzen A."/>
            <person name="Pangilinan J."/>
            <person name="Andreopoulos W."/>
            <person name="Hayes R.D."/>
            <person name="Ng V."/>
            <person name="Grigoriev I.V."/>
            <person name="Jackson S.A."/>
            <person name="Sutton T.D.S."/>
            <person name="Dobson A.D.W."/>
            <person name="Rama T."/>
        </authorList>
    </citation>
    <scope>NUCLEOTIDE SEQUENCE</scope>
    <source>
        <strain evidence="13">TS7</strain>
    </source>
</reference>
<dbReference type="Gene3D" id="3.40.366.10">
    <property type="entry name" value="Malonyl-Coenzyme A Acyl Carrier Protein, domain 2"/>
    <property type="match status" value="1"/>
</dbReference>
<dbReference type="Pfam" id="PF08242">
    <property type="entry name" value="Methyltransf_12"/>
    <property type="match status" value="1"/>
</dbReference>
<dbReference type="GO" id="GO:0031177">
    <property type="term" value="F:phosphopantetheine binding"/>
    <property type="evidence" value="ECO:0007669"/>
    <property type="project" value="InterPro"/>
</dbReference>
<dbReference type="SMART" id="SM00823">
    <property type="entry name" value="PKS_PP"/>
    <property type="match status" value="1"/>
</dbReference>
<evidence type="ECO:0000259" key="10">
    <source>
        <dbReference type="PROSITE" id="PS50075"/>
    </source>
</evidence>
<dbReference type="InterPro" id="IPR050091">
    <property type="entry name" value="PKS_NRPS_Biosynth_Enz"/>
</dbReference>
<dbReference type="OrthoDB" id="329835at2759"/>
<dbReference type="EMBL" id="MU251242">
    <property type="protein sequence ID" value="KAG9259098.1"/>
    <property type="molecule type" value="Genomic_DNA"/>
</dbReference>
<dbReference type="SMART" id="SM00826">
    <property type="entry name" value="PKS_DH"/>
    <property type="match status" value="1"/>
</dbReference>
<dbReference type="Pfam" id="PF00698">
    <property type="entry name" value="Acyl_transf_1"/>
    <property type="match status" value="1"/>
</dbReference>
<evidence type="ECO:0000256" key="9">
    <source>
        <dbReference type="PROSITE-ProRule" id="PRU01363"/>
    </source>
</evidence>
<dbReference type="Pfam" id="PF13602">
    <property type="entry name" value="ADH_zinc_N_2"/>
    <property type="match status" value="1"/>
</dbReference>
<dbReference type="SUPFAM" id="SSF51735">
    <property type="entry name" value="NAD(P)-binding Rossmann-fold domains"/>
    <property type="match status" value="2"/>
</dbReference>
<dbReference type="GeneID" id="70297630"/>
<dbReference type="InterPro" id="IPR020843">
    <property type="entry name" value="ER"/>
</dbReference>
<dbReference type="PROSITE" id="PS50075">
    <property type="entry name" value="CARRIER"/>
    <property type="match status" value="1"/>
</dbReference>
<dbReference type="Pfam" id="PF00550">
    <property type="entry name" value="PP-binding"/>
    <property type="match status" value="1"/>
</dbReference>
<dbReference type="Pfam" id="PF08659">
    <property type="entry name" value="KR"/>
    <property type="match status" value="1"/>
</dbReference>
<dbReference type="PANTHER" id="PTHR43775">
    <property type="entry name" value="FATTY ACID SYNTHASE"/>
    <property type="match status" value="1"/>
</dbReference>
<feature type="domain" description="Ketosynthase family 3 (KS3)" evidence="11">
    <location>
        <begin position="8"/>
        <end position="432"/>
    </location>
</feature>
<evidence type="ECO:0000256" key="3">
    <source>
        <dbReference type="ARBA" id="ARBA00022553"/>
    </source>
</evidence>
<dbReference type="Gene3D" id="3.90.180.10">
    <property type="entry name" value="Medium-chain alcohol dehydrogenases, catalytic domain"/>
    <property type="match status" value="1"/>
</dbReference>
<feature type="domain" description="Carrier" evidence="10">
    <location>
        <begin position="2475"/>
        <end position="2552"/>
    </location>
</feature>
<evidence type="ECO:0000259" key="11">
    <source>
        <dbReference type="PROSITE" id="PS52004"/>
    </source>
</evidence>
<dbReference type="InterPro" id="IPR020807">
    <property type="entry name" value="PKS_DH"/>
</dbReference>
<dbReference type="Pfam" id="PF21089">
    <property type="entry name" value="PKS_DH_N"/>
    <property type="match status" value="1"/>
</dbReference>
<keyword evidence="4" id="KW-0808">Transferase</keyword>
<evidence type="ECO:0000256" key="6">
    <source>
        <dbReference type="ARBA" id="ARBA00023002"/>
    </source>
</evidence>
<dbReference type="InterPro" id="IPR001227">
    <property type="entry name" value="Ac_transferase_dom_sf"/>
</dbReference>
<dbReference type="Gene3D" id="3.40.47.10">
    <property type="match status" value="1"/>
</dbReference>
<organism evidence="13 14">
    <name type="scientific">Emericellopsis atlantica</name>
    <dbReference type="NCBI Taxonomy" id="2614577"/>
    <lineage>
        <taxon>Eukaryota</taxon>
        <taxon>Fungi</taxon>
        <taxon>Dikarya</taxon>
        <taxon>Ascomycota</taxon>
        <taxon>Pezizomycotina</taxon>
        <taxon>Sordariomycetes</taxon>
        <taxon>Hypocreomycetidae</taxon>
        <taxon>Hypocreales</taxon>
        <taxon>Bionectriaceae</taxon>
        <taxon>Emericellopsis</taxon>
    </lineage>
</organism>
<comment type="caution">
    <text evidence="13">The sequence shown here is derived from an EMBL/GenBank/DDBJ whole genome shotgun (WGS) entry which is preliminary data.</text>
</comment>
<dbReference type="InterPro" id="IPR014043">
    <property type="entry name" value="Acyl_transferase_dom"/>
</dbReference>
<dbReference type="PANTHER" id="PTHR43775:SF29">
    <property type="entry name" value="ASPERFURANONE POLYKETIDE SYNTHASE AFOG-RELATED"/>
    <property type="match status" value="1"/>
</dbReference>
<dbReference type="SUPFAM" id="SSF47336">
    <property type="entry name" value="ACP-like"/>
    <property type="match status" value="1"/>
</dbReference>
<accession>A0A9P7ZXI4</accession>
<evidence type="ECO:0000256" key="4">
    <source>
        <dbReference type="ARBA" id="ARBA00022679"/>
    </source>
</evidence>
<dbReference type="PROSITE" id="PS52019">
    <property type="entry name" value="PKS_MFAS_DH"/>
    <property type="match status" value="1"/>
</dbReference>
<dbReference type="SMART" id="SM00825">
    <property type="entry name" value="PKS_KS"/>
    <property type="match status" value="1"/>
</dbReference>
<feature type="region of interest" description="N-terminal hotdog fold" evidence="9">
    <location>
        <begin position="946"/>
        <end position="1085"/>
    </location>
</feature>
<dbReference type="InterPro" id="IPR011032">
    <property type="entry name" value="GroES-like_sf"/>
</dbReference>
<dbReference type="GO" id="GO:1901336">
    <property type="term" value="P:lactone biosynthetic process"/>
    <property type="evidence" value="ECO:0007669"/>
    <property type="project" value="UniProtKB-ARBA"/>
</dbReference>
<dbReference type="SUPFAM" id="SSF55048">
    <property type="entry name" value="Probable ACP-binding domain of malonyl-CoA ACP transacylase"/>
    <property type="match status" value="1"/>
</dbReference>
<keyword evidence="14" id="KW-1185">Reference proteome</keyword>
<evidence type="ECO:0000256" key="7">
    <source>
        <dbReference type="ARBA" id="ARBA00023268"/>
    </source>
</evidence>
<evidence type="ECO:0000256" key="8">
    <source>
        <dbReference type="ARBA" id="ARBA00023315"/>
    </source>
</evidence>
<dbReference type="Gene3D" id="1.10.1200.10">
    <property type="entry name" value="ACP-like"/>
    <property type="match status" value="1"/>
</dbReference>
<dbReference type="Gene3D" id="3.10.129.110">
    <property type="entry name" value="Polyketide synthase dehydratase"/>
    <property type="match status" value="1"/>
</dbReference>
<gene>
    <name evidence="13" type="ORF">F5Z01DRAFT_732765</name>
</gene>
<dbReference type="InterPro" id="IPR013154">
    <property type="entry name" value="ADH-like_N"/>
</dbReference>
<dbReference type="InterPro" id="IPR018201">
    <property type="entry name" value="Ketoacyl_synth_AS"/>
</dbReference>
<keyword evidence="5" id="KW-0521">NADP</keyword>
<dbReference type="Pfam" id="PF02801">
    <property type="entry name" value="Ketoacyl-synt_C"/>
    <property type="match status" value="1"/>
</dbReference>
<evidence type="ECO:0000313" key="14">
    <source>
        <dbReference type="Proteomes" id="UP000887229"/>
    </source>
</evidence>
<keyword evidence="6" id="KW-0560">Oxidoreductase</keyword>
<feature type="domain" description="PKS/mFAS DH" evidence="12">
    <location>
        <begin position="946"/>
        <end position="1265"/>
    </location>
</feature>
<keyword evidence="2" id="KW-0596">Phosphopantetheine</keyword>
<dbReference type="InterPro" id="IPR014030">
    <property type="entry name" value="Ketoacyl_synth_N"/>
</dbReference>
<dbReference type="Pfam" id="PF16197">
    <property type="entry name" value="KAsynt_C_assoc"/>
    <property type="match status" value="1"/>
</dbReference>
<dbReference type="Gene3D" id="3.40.50.720">
    <property type="entry name" value="NAD(P)-binding Rossmann-like Domain"/>
    <property type="match status" value="1"/>
</dbReference>
<keyword evidence="3" id="KW-0597">Phosphoprotein</keyword>
<dbReference type="InterPro" id="IPR057326">
    <property type="entry name" value="KR_dom"/>
</dbReference>
<dbReference type="InterPro" id="IPR036291">
    <property type="entry name" value="NAD(P)-bd_dom_sf"/>
</dbReference>
<dbReference type="SMART" id="SM00827">
    <property type="entry name" value="PKS_AT"/>
    <property type="match status" value="1"/>
</dbReference>
<dbReference type="InterPro" id="IPR016039">
    <property type="entry name" value="Thiolase-like"/>
</dbReference>
<dbReference type="InterPro" id="IPR013217">
    <property type="entry name" value="Methyltransf_12"/>
</dbReference>
<evidence type="ECO:0000256" key="1">
    <source>
        <dbReference type="ARBA" id="ARBA00005179"/>
    </source>
</evidence>
<dbReference type="Pfam" id="PF00109">
    <property type="entry name" value="ketoacyl-synt"/>
    <property type="match status" value="1"/>
</dbReference>
<dbReference type="CDD" id="cd02440">
    <property type="entry name" value="AdoMet_MTases"/>
    <property type="match status" value="1"/>
</dbReference>
<dbReference type="Pfam" id="PF08240">
    <property type="entry name" value="ADH_N"/>
    <property type="match status" value="1"/>
</dbReference>
<dbReference type="RefSeq" id="XP_046123022.1">
    <property type="nucleotide sequence ID" value="XM_046266727.1"/>
</dbReference>
<dbReference type="InterPro" id="IPR049552">
    <property type="entry name" value="PKS_DH_N"/>
</dbReference>
<protein>
    <submittedName>
        <fullName evidence="13">Polyketide synthase</fullName>
    </submittedName>
</protein>
<dbReference type="SMART" id="SM00829">
    <property type="entry name" value="PKS_ER"/>
    <property type="match status" value="1"/>
</dbReference>
<proteinExistence type="predicted"/>
<dbReference type="InterPro" id="IPR042104">
    <property type="entry name" value="PKS_dehydratase_sf"/>
</dbReference>
<dbReference type="InterPro" id="IPR020841">
    <property type="entry name" value="PKS_Beta-ketoAc_synthase_dom"/>
</dbReference>
<dbReference type="Proteomes" id="UP000887229">
    <property type="component" value="Unassembled WGS sequence"/>
</dbReference>
<dbReference type="GO" id="GO:0016491">
    <property type="term" value="F:oxidoreductase activity"/>
    <property type="evidence" value="ECO:0007669"/>
    <property type="project" value="UniProtKB-KW"/>
</dbReference>
<name>A0A9P7ZXI4_9HYPO</name>
<dbReference type="FunFam" id="3.40.50.720:FF:000209">
    <property type="entry name" value="Polyketide synthase Pks12"/>
    <property type="match status" value="1"/>
</dbReference>
<feature type="active site" description="Proton acceptor; for dehydratase activity" evidence="9">
    <location>
        <position position="978"/>
    </location>
</feature>
<dbReference type="InterPro" id="IPR049551">
    <property type="entry name" value="PKS_DH_C"/>
</dbReference>
<dbReference type="SMART" id="SM00822">
    <property type="entry name" value="PKS_KR"/>
    <property type="match status" value="1"/>
</dbReference>
<dbReference type="Pfam" id="PF14765">
    <property type="entry name" value="PS-DH"/>
    <property type="match status" value="1"/>
</dbReference>
<comment type="pathway">
    <text evidence="1">Secondary metabolite biosynthesis.</text>
</comment>
<dbReference type="SUPFAM" id="SSF53335">
    <property type="entry name" value="S-adenosyl-L-methionine-dependent methyltransferases"/>
    <property type="match status" value="1"/>
</dbReference>
<dbReference type="InterPro" id="IPR013968">
    <property type="entry name" value="PKS_KR"/>
</dbReference>
<dbReference type="GO" id="GO:0044550">
    <property type="term" value="P:secondary metabolite biosynthetic process"/>
    <property type="evidence" value="ECO:0007669"/>
    <property type="project" value="TreeGrafter"/>
</dbReference>
<keyword evidence="7" id="KW-0511">Multifunctional enzyme</keyword>
<evidence type="ECO:0000313" key="13">
    <source>
        <dbReference type="EMBL" id="KAG9259098.1"/>
    </source>
</evidence>
<dbReference type="InterPro" id="IPR029063">
    <property type="entry name" value="SAM-dependent_MTases_sf"/>
</dbReference>
<dbReference type="SUPFAM" id="SSF53901">
    <property type="entry name" value="Thiolase-like"/>
    <property type="match status" value="1"/>
</dbReference>
<feature type="region of interest" description="C-terminal hotdog fold" evidence="9">
    <location>
        <begin position="1103"/>
        <end position="1265"/>
    </location>
</feature>
<dbReference type="InterPro" id="IPR016035">
    <property type="entry name" value="Acyl_Trfase/lysoPLipase"/>
</dbReference>
<dbReference type="SUPFAM" id="SSF50129">
    <property type="entry name" value="GroES-like"/>
    <property type="match status" value="1"/>
</dbReference>
<dbReference type="InterPro" id="IPR036736">
    <property type="entry name" value="ACP-like_sf"/>
</dbReference>
<dbReference type="GO" id="GO:0004315">
    <property type="term" value="F:3-oxoacyl-[acyl-carrier-protein] synthase activity"/>
    <property type="evidence" value="ECO:0007669"/>
    <property type="project" value="InterPro"/>
</dbReference>
<dbReference type="InterPro" id="IPR049900">
    <property type="entry name" value="PKS_mFAS_DH"/>
</dbReference>
<evidence type="ECO:0000256" key="5">
    <source>
        <dbReference type="ARBA" id="ARBA00022857"/>
    </source>
</evidence>
<dbReference type="SUPFAM" id="SSF52151">
    <property type="entry name" value="FabD/lysophospholipase-like"/>
    <property type="match status" value="1"/>
</dbReference>
<dbReference type="CDD" id="cd05195">
    <property type="entry name" value="enoyl_red"/>
    <property type="match status" value="1"/>
</dbReference>
<dbReference type="GO" id="GO:0006633">
    <property type="term" value="P:fatty acid biosynthetic process"/>
    <property type="evidence" value="ECO:0007669"/>
    <property type="project" value="InterPro"/>
</dbReference>
<dbReference type="InterPro" id="IPR014031">
    <property type="entry name" value="Ketoacyl_synth_C"/>
</dbReference>
<evidence type="ECO:0000256" key="2">
    <source>
        <dbReference type="ARBA" id="ARBA00022450"/>
    </source>
</evidence>
<dbReference type="CDD" id="cd00833">
    <property type="entry name" value="PKS"/>
    <property type="match status" value="1"/>
</dbReference>
<dbReference type="Gene3D" id="3.40.50.150">
    <property type="entry name" value="Vaccinia Virus protein VP39"/>
    <property type="match status" value="1"/>
</dbReference>
<dbReference type="InterPro" id="IPR009081">
    <property type="entry name" value="PP-bd_ACP"/>
</dbReference>
<feature type="active site" description="Proton donor; for dehydratase activity" evidence="9">
    <location>
        <position position="1170"/>
    </location>
</feature>
<dbReference type="InterPro" id="IPR032821">
    <property type="entry name" value="PKS_assoc"/>
</dbReference>
<dbReference type="GO" id="GO:0004312">
    <property type="term" value="F:fatty acid synthase activity"/>
    <property type="evidence" value="ECO:0007669"/>
    <property type="project" value="TreeGrafter"/>
</dbReference>